<feature type="region of interest" description="Disordered" evidence="1">
    <location>
        <begin position="74"/>
        <end position="107"/>
    </location>
</feature>
<sequence>MSRAPVAQHSIDPMEWALASGSFPQQITFRSEQIGSSVAPGRTRRVLVAAARVQSTGSAFWPGSLPMRGECGPRDGREEMEMGGNVEGGSWFKSHFKGDNEPTDNTPATVVKTVRYQSSRDIK</sequence>
<dbReference type="AlphaFoldDB" id="A0A4U0V6L4"/>
<evidence type="ECO:0000313" key="2">
    <source>
        <dbReference type="EMBL" id="TKA44411.1"/>
    </source>
</evidence>
<gene>
    <name evidence="2" type="ORF">B0A54_05155</name>
</gene>
<comment type="caution">
    <text evidence="2">The sequence shown here is derived from an EMBL/GenBank/DDBJ whole genome shotgun (WGS) entry which is preliminary data.</text>
</comment>
<accession>A0A4U0V6L4</accession>
<name>A0A4U0V6L4_9PEZI</name>
<reference evidence="2 3" key="1">
    <citation type="submission" date="2017-03" db="EMBL/GenBank/DDBJ databases">
        <title>Genomes of endolithic fungi from Antarctica.</title>
        <authorList>
            <person name="Coleine C."/>
            <person name="Masonjones S."/>
            <person name="Stajich J.E."/>
        </authorList>
    </citation>
    <scope>NUCLEOTIDE SEQUENCE [LARGE SCALE GENOMIC DNA]</scope>
    <source>
        <strain evidence="2 3">CCFEE 5311</strain>
    </source>
</reference>
<organism evidence="2 3">
    <name type="scientific">Friedmanniomyces endolithicus</name>
    <dbReference type="NCBI Taxonomy" id="329885"/>
    <lineage>
        <taxon>Eukaryota</taxon>
        <taxon>Fungi</taxon>
        <taxon>Dikarya</taxon>
        <taxon>Ascomycota</taxon>
        <taxon>Pezizomycotina</taxon>
        <taxon>Dothideomycetes</taxon>
        <taxon>Dothideomycetidae</taxon>
        <taxon>Mycosphaerellales</taxon>
        <taxon>Teratosphaeriaceae</taxon>
        <taxon>Friedmanniomyces</taxon>
    </lineage>
</organism>
<dbReference type="Proteomes" id="UP000310066">
    <property type="component" value="Unassembled WGS sequence"/>
</dbReference>
<protein>
    <submittedName>
        <fullName evidence="2">Uncharacterized protein</fullName>
    </submittedName>
</protein>
<evidence type="ECO:0000313" key="3">
    <source>
        <dbReference type="Proteomes" id="UP000310066"/>
    </source>
</evidence>
<proteinExistence type="predicted"/>
<dbReference type="EMBL" id="NAJP01000015">
    <property type="protein sequence ID" value="TKA44411.1"/>
    <property type="molecule type" value="Genomic_DNA"/>
</dbReference>
<evidence type="ECO:0000256" key="1">
    <source>
        <dbReference type="SAM" id="MobiDB-lite"/>
    </source>
</evidence>